<protein>
    <recommendedName>
        <fullName evidence="4">DUF1905 domain-containing protein</fullName>
    </recommendedName>
</protein>
<gene>
    <name evidence="2" type="ORF">A2714_00990</name>
</gene>
<dbReference type="SUPFAM" id="SSF141694">
    <property type="entry name" value="AF2212/PG0164-like"/>
    <property type="match status" value="1"/>
</dbReference>
<evidence type="ECO:0000256" key="1">
    <source>
        <dbReference type="SAM" id="MobiDB-lite"/>
    </source>
</evidence>
<dbReference type="Proteomes" id="UP000178419">
    <property type="component" value="Unassembled WGS sequence"/>
</dbReference>
<evidence type="ECO:0000313" key="2">
    <source>
        <dbReference type="EMBL" id="OGM20121.1"/>
    </source>
</evidence>
<name>A0A1F7XYK7_9BACT</name>
<dbReference type="InterPro" id="IPR037079">
    <property type="entry name" value="AF2212/PG0164-like_sf"/>
</dbReference>
<evidence type="ECO:0008006" key="4">
    <source>
        <dbReference type="Google" id="ProtNLM"/>
    </source>
</evidence>
<accession>A0A1F7XYK7</accession>
<dbReference type="AlphaFoldDB" id="A0A1F7XYK7"/>
<proteinExistence type="predicted"/>
<dbReference type="Pfam" id="PF08922">
    <property type="entry name" value="DUF1905"/>
    <property type="match status" value="1"/>
</dbReference>
<sequence>MPAIEFNAKLFKIGPWAVLVVPKSASASLPSRGMTMVEGTINRFPFQAALEPDGRGSHWFKIDESMRKGAKVDVGDTVQLSVEPIKEWPEPNIPTDLKTALADDKKAHTLWMEITPMARWDWIRWIGSTKQPETRRRRIENAFAMLKAGKRRPCCWNRNLCTEPYVSKNGVLLEPASSSRRPTSSGQRPTLSSRRPTQTTAAKTIL</sequence>
<feature type="compositionally biased region" description="Polar residues" evidence="1">
    <location>
        <begin position="176"/>
        <end position="206"/>
    </location>
</feature>
<organism evidence="2 3">
    <name type="scientific">Candidatus Woesebacteria bacterium RIFCSPHIGHO2_01_FULL_38_9</name>
    <dbReference type="NCBI Taxonomy" id="1802492"/>
    <lineage>
        <taxon>Bacteria</taxon>
        <taxon>Candidatus Woeseibacteriota</taxon>
    </lineage>
</organism>
<dbReference type="Gene3D" id="2.40.30.100">
    <property type="entry name" value="AF2212/PG0164-like"/>
    <property type="match status" value="1"/>
</dbReference>
<feature type="region of interest" description="Disordered" evidence="1">
    <location>
        <begin position="172"/>
        <end position="206"/>
    </location>
</feature>
<comment type="caution">
    <text evidence="2">The sequence shown here is derived from an EMBL/GenBank/DDBJ whole genome shotgun (WGS) entry which is preliminary data.</text>
</comment>
<reference evidence="2 3" key="1">
    <citation type="journal article" date="2016" name="Nat. Commun.">
        <title>Thousands of microbial genomes shed light on interconnected biogeochemical processes in an aquifer system.</title>
        <authorList>
            <person name="Anantharaman K."/>
            <person name="Brown C.T."/>
            <person name="Hug L.A."/>
            <person name="Sharon I."/>
            <person name="Castelle C.J."/>
            <person name="Probst A.J."/>
            <person name="Thomas B.C."/>
            <person name="Singh A."/>
            <person name="Wilkins M.J."/>
            <person name="Karaoz U."/>
            <person name="Brodie E.L."/>
            <person name="Williams K.H."/>
            <person name="Hubbard S.S."/>
            <person name="Banfield J.F."/>
        </authorList>
    </citation>
    <scope>NUCLEOTIDE SEQUENCE [LARGE SCALE GENOMIC DNA]</scope>
</reference>
<evidence type="ECO:0000313" key="3">
    <source>
        <dbReference type="Proteomes" id="UP000178419"/>
    </source>
</evidence>
<dbReference type="Pfam" id="PF13376">
    <property type="entry name" value="OmdA"/>
    <property type="match status" value="1"/>
</dbReference>
<dbReference type="EMBL" id="MGGE01000051">
    <property type="protein sequence ID" value="OGM20121.1"/>
    <property type="molecule type" value="Genomic_DNA"/>
</dbReference>
<dbReference type="InterPro" id="IPR015018">
    <property type="entry name" value="DUF1905"/>
</dbReference>